<dbReference type="Proteomes" id="UP000887565">
    <property type="component" value="Unplaced"/>
</dbReference>
<dbReference type="WBParaSite" id="nRc.2.0.1.t08478-RA">
    <property type="protein sequence ID" value="nRc.2.0.1.t08478-RA"/>
    <property type="gene ID" value="nRc.2.0.1.g08478"/>
</dbReference>
<sequence>MKHFQSGSASPLIQRISHFSKRLKELYQQEWRKSIESRDRKK</sequence>
<dbReference type="AlphaFoldDB" id="A0A915I2X0"/>
<evidence type="ECO:0000313" key="2">
    <source>
        <dbReference type="WBParaSite" id="nRc.2.0.1.t08478-RA"/>
    </source>
</evidence>
<protein>
    <submittedName>
        <fullName evidence="2">Uncharacterized protein</fullName>
    </submittedName>
</protein>
<accession>A0A915I2X0</accession>
<reference evidence="2" key="1">
    <citation type="submission" date="2022-11" db="UniProtKB">
        <authorList>
            <consortium name="WormBaseParasite"/>
        </authorList>
    </citation>
    <scope>IDENTIFICATION</scope>
</reference>
<keyword evidence="1" id="KW-1185">Reference proteome</keyword>
<evidence type="ECO:0000313" key="1">
    <source>
        <dbReference type="Proteomes" id="UP000887565"/>
    </source>
</evidence>
<organism evidence="1 2">
    <name type="scientific">Romanomermis culicivorax</name>
    <name type="common">Nematode worm</name>
    <dbReference type="NCBI Taxonomy" id="13658"/>
    <lineage>
        <taxon>Eukaryota</taxon>
        <taxon>Metazoa</taxon>
        <taxon>Ecdysozoa</taxon>
        <taxon>Nematoda</taxon>
        <taxon>Enoplea</taxon>
        <taxon>Dorylaimia</taxon>
        <taxon>Mermithida</taxon>
        <taxon>Mermithoidea</taxon>
        <taxon>Mermithidae</taxon>
        <taxon>Romanomermis</taxon>
    </lineage>
</organism>
<proteinExistence type="predicted"/>
<name>A0A915I2X0_ROMCU</name>